<evidence type="ECO:0000256" key="7">
    <source>
        <dbReference type="ARBA" id="ARBA00023065"/>
    </source>
</evidence>
<comment type="subcellular location">
    <subcellularLocation>
        <location evidence="1">Membrane</location>
        <topology evidence="1">Multi-pass membrane protein</topology>
    </subcellularLocation>
</comment>
<proteinExistence type="predicted"/>
<feature type="transmembrane region" description="Helical" evidence="12">
    <location>
        <begin position="461"/>
        <end position="484"/>
    </location>
</feature>
<keyword evidence="2" id="KW-0813">Transport</keyword>
<dbReference type="SMART" id="SM01420">
    <property type="entry name" value="TRP_2"/>
    <property type="match status" value="1"/>
</dbReference>
<accession>A0ABN8SDK6</accession>
<evidence type="ECO:0000256" key="6">
    <source>
        <dbReference type="ARBA" id="ARBA00023043"/>
    </source>
</evidence>
<keyword evidence="9" id="KW-0407">Ion channel</keyword>
<feature type="compositionally biased region" description="Basic and acidic residues" evidence="11">
    <location>
        <begin position="738"/>
        <end position="749"/>
    </location>
</feature>
<dbReference type="SUPFAM" id="SSF48403">
    <property type="entry name" value="Ankyrin repeat"/>
    <property type="match status" value="1"/>
</dbReference>
<dbReference type="PANTHER" id="PTHR10117:SF54">
    <property type="entry name" value="TRANSIENT RECEPTOR POTENTIAL-GAMMA PROTEIN"/>
    <property type="match status" value="1"/>
</dbReference>
<protein>
    <recommendedName>
        <fullName evidence="13">Transient receptor ion channel domain-containing protein</fullName>
    </recommendedName>
</protein>
<evidence type="ECO:0000313" key="15">
    <source>
        <dbReference type="Proteomes" id="UP001159405"/>
    </source>
</evidence>
<comment type="caution">
    <text evidence="14">The sequence shown here is derived from an EMBL/GenBank/DDBJ whole genome shotgun (WGS) entry which is preliminary data.</text>
</comment>
<dbReference type="InterPro" id="IPR036770">
    <property type="entry name" value="Ankyrin_rpt-contain_sf"/>
</dbReference>
<keyword evidence="7" id="KW-0406">Ion transport</keyword>
<dbReference type="Pfam" id="PF12796">
    <property type="entry name" value="Ank_2"/>
    <property type="match status" value="1"/>
</dbReference>
<keyword evidence="4" id="KW-0677">Repeat</keyword>
<dbReference type="InterPro" id="IPR002153">
    <property type="entry name" value="TRPC_channel"/>
</dbReference>
<dbReference type="SMART" id="SM00248">
    <property type="entry name" value="ANK"/>
    <property type="match status" value="3"/>
</dbReference>
<reference evidence="14 15" key="1">
    <citation type="submission" date="2022-05" db="EMBL/GenBank/DDBJ databases">
        <authorList>
            <consortium name="Genoscope - CEA"/>
            <person name="William W."/>
        </authorList>
    </citation>
    <scope>NUCLEOTIDE SEQUENCE [LARGE SCALE GENOMIC DNA]</scope>
</reference>
<evidence type="ECO:0000256" key="3">
    <source>
        <dbReference type="ARBA" id="ARBA00022692"/>
    </source>
</evidence>
<dbReference type="Pfam" id="PF00520">
    <property type="entry name" value="Ion_trans"/>
    <property type="match status" value="1"/>
</dbReference>
<gene>
    <name evidence="14" type="ORF">PLOB_00044286</name>
</gene>
<dbReference type="InterPro" id="IPR013555">
    <property type="entry name" value="TRP_dom"/>
</dbReference>
<evidence type="ECO:0000256" key="10">
    <source>
        <dbReference type="PROSITE-ProRule" id="PRU00023"/>
    </source>
</evidence>
<feature type="transmembrane region" description="Helical" evidence="12">
    <location>
        <begin position="422"/>
        <end position="441"/>
    </location>
</feature>
<evidence type="ECO:0000256" key="9">
    <source>
        <dbReference type="ARBA" id="ARBA00023303"/>
    </source>
</evidence>
<feature type="non-terminal residue" evidence="14">
    <location>
        <position position="1"/>
    </location>
</feature>
<keyword evidence="6 10" id="KW-0040">ANK repeat</keyword>
<keyword evidence="15" id="KW-1185">Reference proteome</keyword>
<feature type="transmembrane region" description="Helical" evidence="12">
    <location>
        <begin position="351"/>
        <end position="371"/>
    </location>
</feature>
<dbReference type="EMBL" id="CALNXK010000747">
    <property type="protein sequence ID" value="CAH3189653.1"/>
    <property type="molecule type" value="Genomic_DNA"/>
</dbReference>
<evidence type="ECO:0000256" key="11">
    <source>
        <dbReference type="SAM" id="MobiDB-lite"/>
    </source>
</evidence>
<evidence type="ECO:0000313" key="14">
    <source>
        <dbReference type="EMBL" id="CAH3189653.1"/>
    </source>
</evidence>
<dbReference type="Proteomes" id="UP001159405">
    <property type="component" value="Unassembled WGS sequence"/>
</dbReference>
<evidence type="ECO:0000256" key="12">
    <source>
        <dbReference type="SAM" id="Phobius"/>
    </source>
</evidence>
<organism evidence="14 15">
    <name type="scientific">Porites lobata</name>
    <dbReference type="NCBI Taxonomy" id="104759"/>
    <lineage>
        <taxon>Eukaryota</taxon>
        <taxon>Metazoa</taxon>
        <taxon>Cnidaria</taxon>
        <taxon>Anthozoa</taxon>
        <taxon>Hexacorallia</taxon>
        <taxon>Scleractinia</taxon>
        <taxon>Fungiina</taxon>
        <taxon>Poritidae</taxon>
        <taxon>Porites</taxon>
    </lineage>
</organism>
<feature type="transmembrane region" description="Helical" evidence="12">
    <location>
        <begin position="583"/>
        <end position="604"/>
    </location>
</feature>
<dbReference type="PRINTS" id="PR01097">
    <property type="entry name" value="TRNSRECEPTRP"/>
</dbReference>
<feature type="region of interest" description="Disordered" evidence="11">
    <location>
        <begin position="704"/>
        <end position="761"/>
    </location>
</feature>
<dbReference type="PANTHER" id="PTHR10117">
    <property type="entry name" value="TRANSIENT RECEPTOR POTENTIAL CHANNEL"/>
    <property type="match status" value="1"/>
</dbReference>
<evidence type="ECO:0000259" key="13">
    <source>
        <dbReference type="SMART" id="SM01420"/>
    </source>
</evidence>
<keyword evidence="5 12" id="KW-1133">Transmembrane helix</keyword>
<feature type="transmembrane region" description="Helical" evidence="12">
    <location>
        <begin position="504"/>
        <end position="521"/>
    </location>
</feature>
<dbReference type="PROSITE" id="PS50297">
    <property type="entry name" value="ANK_REP_REGION"/>
    <property type="match status" value="1"/>
</dbReference>
<name>A0ABN8SDK6_9CNID</name>
<sequence>LSEDQKGFLEAVNAGNYNKVREYILQKSVDVNCVNLLGETALQIAVNNNYHDIAKLLLNQGADVGKALLHAVGIESTFWVEALLKKEAISNGASETTSQRASPNQVDGSEHMPHIPPLILAAKKDNQEIVKIFLEKHYTIDEPHKRSCKCDTCEGPGRLGGSIHRLHCYQALASPIYLCLSYLLDTPPSKDQDIKSSKDPIIRALLLNRKLEKLVKVEYELKNEYQKLISSCEEFAVSLLKKCRTMEEIRCLMSVPGIEKLKYVEVRGGTEAKKLSVLNFAITNKNEKFVAHPYSQMMLNSVLYDDLRGYKDLNFLKSTVCFLLLWLMLPFFALCYLVAPKCRISKLLNTPVLKFMSHTASFLWFLVLLILSSIQDKFLDDVFAFSPLDAFIALWVVGMLFQEAKEAYRQGKERYLSQYWNLVTLIMLALFVVSGVLWFIGHLMIVSGVKEASAKKLDYRSILLSNAFFAFGMVLAFFHISNSFQVNSMLGPLQLSLVKMVRDIVKFLFLFLLLFLAFAWAERKVYSSYVHARTKSVANTTHKFAKVEGGVRFLFWNLFGMSEVSDLAVTGSGFFITQVTGELLLALFNIVSVLVAMNMLIAMMSNSYQQVADDADIQWKFSRTRMWMPYLDHGNVMPPPFNLIPAPHWVFKLCRRLCSRHRSSVRESREGSFPSASESRRKKADMQRRHKVITRLIQRYLTTINKSKPQPYAPPGFEAESPGNNRQLRELISQLQDVLKRNKDHKDSPDFSPVQTKVVSN</sequence>
<dbReference type="Pfam" id="PF08344">
    <property type="entry name" value="TRP_2"/>
    <property type="match status" value="1"/>
</dbReference>
<evidence type="ECO:0000256" key="1">
    <source>
        <dbReference type="ARBA" id="ARBA00004141"/>
    </source>
</evidence>
<evidence type="ECO:0000256" key="2">
    <source>
        <dbReference type="ARBA" id="ARBA00022448"/>
    </source>
</evidence>
<keyword evidence="8 12" id="KW-0472">Membrane</keyword>
<evidence type="ECO:0000256" key="5">
    <source>
        <dbReference type="ARBA" id="ARBA00022989"/>
    </source>
</evidence>
<evidence type="ECO:0000256" key="8">
    <source>
        <dbReference type="ARBA" id="ARBA00023136"/>
    </source>
</evidence>
<dbReference type="InterPro" id="IPR005821">
    <property type="entry name" value="Ion_trans_dom"/>
</dbReference>
<feature type="region of interest" description="Disordered" evidence="11">
    <location>
        <begin position="665"/>
        <end position="688"/>
    </location>
</feature>
<feature type="transmembrane region" description="Helical" evidence="12">
    <location>
        <begin position="315"/>
        <end position="339"/>
    </location>
</feature>
<feature type="repeat" description="ANK" evidence="10">
    <location>
        <begin position="37"/>
        <end position="64"/>
    </location>
</feature>
<dbReference type="Gene3D" id="1.25.40.20">
    <property type="entry name" value="Ankyrin repeat-containing domain"/>
    <property type="match status" value="1"/>
</dbReference>
<keyword evidence="3 12" id="KW-0812">Transmembrane</keyword>
<dbReference type="InterPro" id="IPR002110">
    <property type="entry name" value="Ankyrin_rpt"/>
</dbReference>
<evidence type="ECO:0000256" key="4">
    <source>
        <dbReference type="ARBA" id="ARBA00022737"/>
    </source>
</evidence>
<feature type="transmembrane region" description="Helical" evidence="12">
    <location>
        <begin position="383"/>
        <end position="401"/>
    </location>
</feature>
<dbReference type="PROSITE" id="PS50088">
    <property type="entry name" value="ANK_REPEAT"/>
    <property type="match status" value="1"/>
</dbReference>
<feature type="domain" description="Transient receptor ion channel" evidence="13">
    <location>
        <begin position="148"/>
        <end position="222"/>
    </location>
</feature>